<protein>
    <recommendedName>
        <fullName evidence="2">Heterokaryon incompatibility domain-containing protein</fullName>
    </recommendedName>
</protein>
<evidence type="ECO:0000313" key="3">
    <source>
        <dbReference type="EMBL" id="KAF2213654.1"/>
    </source>
</evidence>
<evidence type="ECO:0000259" key="2">
    <source>
        <dbReference type="Pfam" id="PF06985"/>
    </source>
</evidence>
<dbReference type="AlphaFoldDB" id="A0A6A6FK42"/>
<gene>
    <name evidence="3" type="ORF">CERZMDRAFT_83784</name>
</gene>
<proteinExistence type="predicted"/>
<feature type="region of interest" description="Disordered" evidence="1">
    <location>
        <begin position="371"/>
        <end position="394"/>
    </location>
</feature>
<dbReference type="Pfam" id="PF06985">
    <property type="entry name" value="HET"/>
    <property type="match status" value="1"/>
</dbReference>
<dbReference type="PANTHER" id="PTHR24148:SF64">
    <property type="entry name" value="HETEROKARYON INCOMPATIBILITY DOMAIN-CONTAINING PROTEIN"/>
    <property type="match status" value="1"/>
</dbReference>
<dbReference type="InterPro" id="IPR052895">
    <property type="entry name" value="HetReg/Transcr_Mod"/>
</dbReference>
<feature type="domain" description="Heterokaryon incompatibility" evidence="2">
    <location>
        <begin position="51"/>
        <end position="157"/>
    </location>
</feature>
<dbReference type="EMBL" id="ML992670">
    <property type="protein sequence ID" value="KAF2213654.1"/>
    <property type="molecule type" value="Genomic_DNA"/>
</dbReference>
<dbReference type="InterPro" id="IPR010730">
    <property type="entry name" value="HET"/>
</dbReference>
<accession>A0A6A6FK42</accession>
<dbReference type="OrthoDB" id="2157530at2759"/>
<evidence type="ECO:0000256" key="1">
    <source>
        <dbReference type="SAM" id="MobiDB-lite"/>
    </source>
</evidence>
<reference evidence="3" key="1">
    <citation type="journal article" date="2020" name="Stud. Mycol.">
        <title>101 Dothideomycetes genomes: a test case for predicting lifestyles and emergence of pathogens.</title>
        <authorList>
            <person name="Haridas S."/>
            <person name="Albert R."/>
            <person name="Binder M."/>
            <person name="Bloem J."/>
            <person name="Labutti K."/>
            <person name="Salamov A."/>
            <person name="Andreopoulos B."/>
            <person name="Baker S."/>
            <person name="Barry K."/>
            <person name="Bills G."/>
            <person name="Bluhm B."/>
            <person name="Cannon C."/>
            <person name="Castanera R."/>
            <person name="Culley D."/>
            <person name="Daum C."/>
            <person name="Ezra D."/>
            <person name="Gonzalez J."/>
            <person name="Henrissat B."/>
            <person name="Kuo A."/>
            <person name="Liang C."/>
            <person name="Lipzen A."/>
            <person name="Lutzoni F."/>
            <person name="Magnuson J."/>
            <person name="Mondo S."/>
            <person name="Nolan M."/>
            <person name="Ohm R."/>
            <person name="Pangilinan J."/>
            <person name="Park H.-J."/>
            <person name="Ramirez L."/>
            <person name="Alfaro M."/>
            <person name="Sun H."/>
            <person name="Tritt A."/>
            <person name="Yoshinaga Y."/>
            <person name="Zwiers L.-H."/>
            <person name="Turgeon B."/>
            <person name="Goodwin S."/>
            <person name="Spatafora J."/>
            <person name="Crous P."/>
            <person name="Grigoriev I."/>
        </authorList>
    </citation>
    <scope>NUCLEOTIDE SEQUENCE</scope>
    <source>
        <strain evidence="3">SCOH1-5</strain>
    </source>
</reference>
<evidence type="ECO:0000313" key="4">
    <source>
        <dbReference type="Proteomes" id="UP000799539"/>
    </source>
</evidence>
<sequence>MAYGYQPLGSRDEIRILVLEPAASFDDDLHGRIIHRKYPVVAENASGINHWKATSYTWGSDLPSESFYIDSTFPKDPNSGTTKIHIRPNLNATLRQFRDKQLEHNLWVDTICLNQDDTAEKNQQIPCMKWIYSLASQALIWLGEEDGTARIGMKLVEALPAILDRMGPASDMTKRVVCSSLEVALAQEAIVCCGRYQLPWDNFRAGMEVLSTMQNLGGAPLSFVVQLMDDVAARAMRSLLRLNSVSGLFLDLLWSFDTSACQEKHDIIYDILFANGAEGPNGARPPAGREVASSISFKIDSDADLEQLAEMALQISKSPQDPLAVSVDYETPWHLLFTQVASYFARANGFGAITRHLYAFSSVHDTNTNWPSWIPDQSPARRPEPKNGMSNADNGLHVNARPLAVATDILAASPEPPGDFRKTFQQFFQNKDSTTVPFTKRENLGDARDLTISELIVGVLIRRGLDTGICKPVAAESQKLNEARIVNKLHARSIASTILTSELRSSGERFWREPWLACRAVQYLLPATHTSVSAP</sequence>
<keyword evidence="4" id="KW-1185">Reference proteome</keyword>
<name>A0A6A6FK42_9PEZI</name>
<dbReference type="PANTHER" id="PTHR24148">
    <property type="entry name" value="ANKYRIN REPEAT DOMAIN-CONTAINING PROTEIN 39 HOMOLOG-RELATED"/>
    <property type="match status" value="1"/>
</dbReference>
<organism evidence="3 4">
    <name type="scientific">Cercospora zeae-maydis SCOH1-5</name>
    <dbReference type="NCBI Taxonomy" id="717836"/>
    <lineage>
        <taxon>Eukaryota</taxon>
        <taxon>Fungi</taxon>
        <taxon>Dikarya</taxon>
        <taxon>Ascomycota</taxon>
        <taxon>Pezizomycotina</taxon>
        <taxon>Dothideomycetes</taxon>
        <taxon>Dothideomycetidae</taxon>
        <taxon>Mycosphaerellales</taxon>
        <taxon>Mycosphaerellaceae</taxon>
        <taxon>Cercospora</taxon>
    </lineage>
</organism>
<dbReference type="Proteomes" id="UP000799539">
    <property type="component" value="Unassembled WGS sequence"/>
</dbReference>